<dbReference type="EMBL" id="HE576752">
    <property type="protein sequence ID" value="CCC67167.1"/>
    <property type="molecule type" value="Genomic_DNA"/>
</dbReference>
<name>G0V6S1_NAUCA</name>
<evidence type="ECO:0000313" key="3">
    <source>
        <dbReference type="Proteomes" id="UP000001640"/>
    </source>
</evidence>
<feature type="transmembrane region" description="Helical" evidence="1">
    <location>
        <begin position="308"/>
        <end position="326"/>
    </location>
</feature>
<proteinExistence type="predicted"/>
<keyword evidence="1" id="KW-1133">Transmembrane helix</keyword>
<dbReference type="GO" id="GO:0070583">
    <property type="term" value="P:spore membrane bending pathway"/>
    <property type="evidence" value="ECO:0007669"/>
    <property type="project" value="EnsemblFungi"/>
</dbReference>
<dbReference type="AlphaFoldDB" id="G0V6S1"/>
<keyword evidence="3" id="KW-1185">Reference proteome</keyword>
<dbReference type="RefSeq" id="XP_003673550.1">
    <property type="nucleotide sequence ID" value="XM_003673502.1"/>
</dbReference>
<accession>G0V6S1</accession>
<evidence type="ECO:0000256" key="1">
    <source>
        <dbReference type="SAM" id="Phobius"/>
    </source>
</evidence>
<dbReference type="GO" id="GO:0005628">
    <property type="term" value="C:prospore membrane"/>
    <property type="evidence" value="ECO:0007669"/>
    <property type="project" value="EnsemblFungi"/>
</dbReference>
<dbReference type="GeneID" id="96900648"/>
<gene>
    <name evidence="2" type="primary">NCAS0A06090</name>
    <name evidence="2" type="ordered locus">NCAS_0A06090</name>
</gene>
<dbReference type="OMA" id="TIDMGWS"/>
<dbReference type="HOGENOM" id="CLU_776604_0_0_1"/>
<dbReference type="InParanoid" id="G0V6S1"/>
<dbReference type="OrthoDB" id="4073891at2759"/>
<organism evidence="2 3">
    <name type="scientific">Naumovozyma castellii</name>
    <name type="common">Yeast</name>
    <name type="synonym">Saccharomyces castellii</name>
    <dbReference type="NCBI Taxonomy" id="27288"/>
    <lineage>
        <taxon>Eukaryota</taxon>
        <taxon>Fungi</taxon>
        <taxon>Dikarya</taxon>
        <taxon>Ascomycota</taxon>
        <taxon>Saccharomycotina</taxon>
        <taxon>Saccharomycetes</taxon>
        <taxon>Saccharomycetales</taxon>
        <taxon>Saccharomycetaceae</taxon>
        <taxon>Naumovozyma</taxon>
    </lineage>
</organism>
<sequence>MLLLKRFIVWVILLGFTAFQFMLYMPSFTCTFSPLASFCSPQFKFAIVGSSSITREFIGSIRQFLKLLSYLTLDMGWSNELMDSKIYDDSNLVDTFESTNIYKVNYFGYCKSTIDKNIYCSANGDAGMDVMGILVRDIGIQLGQLSTIHENATKTMGESMLFMYHLTLTSMKEFLRNDRKRENGLLKILIGDLEENVNEDGSKTSKHSKYNKGVNIAYGLMLFNDYFFWVFVGEIIISFLCLGIVGSLGISLLWGKNHQIIPFFLKLSSSILIVTSSCTFLANLIYFLVLKTLEPSQNTTESYTDWELLQVSIGSGFIIGCVRYLVQWMFLPITFLAAKHYSLKKQDIFKADRLLDEENKI</sequence>
<dbReference type="GO" id="GO:0005737">
    <property type="term" value="C:cytoplasm"/>
    <property type="evidence" value="ECO:0007669"/>
    <property type="project" value="EnsemblFungi"/>
</dbReference>
<feature type="transmembrane region" description="Helical" evidence="1">
    <location>
        <begin position="7"/>
        <end position="25"/>
    </location>
</feature>
<reference key="2">
    <citation type="submission" date="2011-08" db="EMBL/GenBank/DDBJ databases">
        <title>Genome sequence of Naumovozyma castellii.</title>
        <authorList>
            <person name="Gordon J.L."/>
            <person name="Armisen D."/>
            <person name="Proux-Wera E."/>
            <person name="OhEigeartaigh S.S."/>
            <person name="Byrne K.P."/>
            <person name="Wolfe K.H."/>
        </authorList>
    </citation>
    <scope>NUCLEOTIDE SEQUENCE</scope>
    <source>
        <strain>Type strain:CBS 4309</strain>
    </source>
</reference>
<protein>
    <recommendedName>
        <fullName evidence="4">Spore membrane assembly protein 2</fullName>
    </recommendedName>
</protein>
<keyword evidence="1" id="KW-0812">Transmembrane</keyword>
<evidence type="ECO:0008006" key="4">
    <source>
        <dbReference type="Google" id="ProtNLM"/>
    </source>
</evidence>
<feature type="transmembrane region" description="Helical" evidence="1">
    <location>
        <begin position="267"/>
        <end position="288"/>
    </location>
</feature>
<feature type="transmembrane region" description="Helical" evidence="1">
    <location>
        <begin position="226"/>
        <end position="255"/>
    </location>
</feature>
<dbReference type="KEGG" id="ncs:NCAS_0A06090"/>
<dbReference type="FunCoup" id="G0V6S1">
    <property type="interactions" value="27"/>
</dbReference>
<evidence type="ECO:0000313" key="2">
    <source>
        <dbReference type="EMBL" id="CCC67167.1"/>
    </source>
</evidence>
<keyword evidence="1" id="KW-0472">Membrane</keyword>
<dbReference type="eggNOG" id="ENOG502QW7F">
    <property type="taxonomic scope" value="Eukaryota"/>
</dbReference>
<dbReference type="Proteomes" id="UP000001640">
    <property type="component" value="Chromosome 1"/>
</dbReference>
<reference evidence="2 3" key="1">
    <citation type="journal article" date="2011" name="Proc. Natl. Acad. Sci. U.S.A.">
        <title>Evolutionary erosion of yeast sex chromosomes by mating-type switching accidents.</title>
        <authorList>
            <person name="Gordon J.L."/>
            <person name="Armisen D."/>
            <person name="Proux-Wera E."/>
            <person name="Oheigeartaigh S.S."/>
            <person name="Byrne K.P."/>
            <person name="Wolfe K.H."/>
        </authorList>
    </citation>
    <scope>NUCLEOTIDE SEQUENCE [LARGE SCALE GENOMIC DNA]</scope>
    <source>
        <strain evidence="3">ATCC 76901 / BCRC 22586 / CBS 4309 / NBRC 1992 / NRRL Y-12630</strain>
    </source>
</reference>